<dbReference type="InterPro" id="IPR000792">
    <property type="entry name" value="Tscrpt_reg_LuxR_C"/>
</dbReference>
<accession>A0A1Q9LM13</accession>
<dbReference type="InterPro" id="IPR041664">
    <property type="entry name" value="AAA_16"/>
</dbReference>
<dbReference type="Pfam" id="PF00196">
    <property type="entry name" value="GerE"/>
    <property type="match status" value="1"/>
</dbReference>
<evidence type="ECO:0000313" key="5">
    <source>
        <dbReference type="Proteomes" id="UP000186040"/>
    </source>
</evidence>
<reference evidence="4 5" key="1">
    <citation type="submission" date="2016-10" db="EMBL/GenBank/DDBJ databases">
        <title>The Draft Genome Sequence of Actinokineospora bangkokensis 44EHWT reveals the biosynthetic pathway of antifungal compounds Thailandins with unusual extender unit butylmalonyl-CoA.</title>
        <authorList>
            <person name="Greule A."/>
            <person name="Intra B."/>
            <person name="Flemming S."/>
            <person name="Rommel M.G."/>
            <person name="Panbangred W."/>
            <person name="Bechthold A."/>
        </authorList>
    </citation>
    <scope>NUCLEOTIDE SEQUENCE [LARGE SCALE GENOMIC DNA]</scope>
    <source>
        <strain evidence="4 5">44EHW</strain>
    </source>
</reference>
<dbReference type="GO" id="GO:0005737">
    <property type="term" value="C:cytoplasm"/>
    <property type="evidence" value="ECO:0007669"/>
    <property type="project" value="TreeGrafter"/>
</dbReference>
<comment type="caution">
    <text evidence="4">The sequence shown here is derived from an EMBL/GenBank/DDBJ whole genome shotgun (WGS) entry which is preliminary data.</text>
</comment>
<organism evidence="4 5">
    <name type="scientific">Actinokineospora bangkokensis</name>
    <dbReference type="NCBI Taxonomy" id="1193682"/>
    <lineage>
        <taxon>Bacteria</taxon>
        <taxon>Bacillati</taxon>
        <taxon>Actinomycetota</taxon>
        <taxon>Actinomycetes</taxon>
        <taxon>Pseudonocardiales</taxon>
        <taxon>Pseudonocardiaceae</taxon>
        <taxon>Actinokineospora</taxon>
    </lineage>
</organism>
<dbReference type="RefSeq" id="WP_075975339.1">
    <property type="nucleotide sequence ID" value="NZ_MKQR01000013.1"/>
</dbReference>
<dbReference type="EMBL" id="MKQR01000013">
    <property type="protein sequence ID" value="OLR93072.1"/>
    <property type="molecule type" value="Genomic_DNA"/>
</dbReference>
<dbReference type="STRING" id="1193682.BJP25_19165"/>
<evidence type="ECO:0000256" key="1">
    <source>
        <dbReference type="ARBA" id="ARBA00022741"/>
    </source>
</evidence>
<dbReference type="GO" id="GO:0003677">
    <property type="term" value="F:DNA binding"/>
    <property type="evidence" value="ECO:0007669"/>
    <property type="project" value="InterPro"/>
</dbReference>
<dbReference type="Gene3D" id="1.25.40.10">
    <property type="entry name" value="Tetratricopeptide repeat domain"/>
    <property type="match status" value="1"/>
</dbReference>
<dbReference type="SUPFAM" id="SSF48452">
    <property type="entry name" value="TPR-like"/>
    <property type="match status" value="2"/>
</dbReference>
<name>A0A1Q9LM13_9PSEU</name>
<dbReference type="InterPro" id="IPR027417">
    <property type="entry name" value="P-loop_NTPase"/>
</dbReference>
<dbReference type="PROSITE" id="PS50043">
    <property type="entry name" value="HTH_LUXR_2"/>
    <property type="match status" value="1"/>
</dbReference>
<dbReference type="PRINTS" id="PR00038">
    <property type="entry name" value="HTHLUXR"/>
</dbReference>
<keyword evidence="5" id="KW-1185">Reference proteome</keyword>
<evidence type="ECO:0000256" key="2">
    <source>
        <dbReference type="ARBA" id="ARBA00022840"/>
    </source>
</evidence>
<dbReference type="Gene3D" id="3.40.50.300">
    <property type="entry name" value="P-loop containing nucleotide triphosphate hydrolases"/>
    <property type="match status" value="1"/>
</dbReference>
<dbReference type="PANTHER" id="PTHR16305">
    <property type="entry name" value="TESTICULAR SOLUBLE ADENYLYL CYCLASE"/>
    <property type="match status" value="1"/>
</dbReference>
<dbReference type="GO" id="GO:0005524">
    <property type="term" value="F:ATP binding"/>
    <property type="evidence" value="ECO:0007669"/>
    <property type="project" value="UniProtKB-KW"/>
</dbReference>
<dbReference type="SUPFAM" id="SSF46894">
    <property type="entry name" value="C-terminal effector domain of the bipartite response regulators"/>
    <property type="match status" value="1"/>
</dbReference>
<sequence>MRHRSTGLFGRDRELRMLDAGLASARSGRGGAVFLVGESGIGKSRLAAATTESGYTAGMALLRGRASSTCLTTPFRPLTEAILSLLRTDPVEPADLGPYGPILGRLVPEWGTPETGRDGESLVVLAEAVLRLIGLVGRGRGCLLALDDLHEADPETLAVLEYLIDNAEQQPLLLLGSVRDEDCPAMPLVRAAARRGACELVELDRLPRPALSAVAGDCLGIDPAAVPAPVVELLWAGSFGNPLMVEELVTALVSDGALVDDGGTWRLAGEGRTAVSTGLARPLARRVAQLGARTRELLAVAAVFGQRFPLTVVQRATGLGDRDLLTLLQDDGAAQLVAPDEQTADWYAFHHDLSRESVLATLDRDEHARCAGALADAVEAVHAGLPGEWCEIAARLRLEAGDRTAAGALFTEVGRRALQLGAASSAVALLDRALEHLPGESAERAGALESLLHALVEAGLVERALASVDELERVSDLGPTRRAELHTRLAWAAAVAGRTEDGLSQVEVARALLGRDAPAADVAPIDVVAAHLALDQAGPGRLDEAEALARKAAEVAEAVPLPVVACQAWQLLGAITRHRDPQEATACLERARSMSLRHSLPIWEIHALIRLGNDDALRAGELGRLRRARDQATRVGAVTARYQAEASIALHATLRGEHEEAAELTDAVLSATTRLKLLETTQYALLNRAVLAGHRGNRRDLDTALDDFARWGGDLDLHAPRVHGLASAFCSLLEEDVPRALADLEVVARREASGTGVYFLSGRYGLRVLLRVLTGDADRGELAAVAVNPASALRWDRQFLLFAEAVLHGRAGDPTAAATAVEAALREGEPYAMSRHLALRLISEPALTDSWGDPVTWLRMAEDHFHRADVPAVAGACRALLRKAGARVQQRRTGADGIPAELRSAGVTVREYEVLTLLVGRLGNREIADRLHLSPRTVERHVGNLMTKMGLPNRIALGEYAADLSDGAA</sequence>
<dbReference type="Gene3D" id="1.10.10.10">
    <property type="entry name" value="Winged helix-like DNA-binding domain superfamily/Winged helix DNA-binding domain"/>
    <property type="match status" value="1"/>
</dbReference>
<dbReference type="InterPro" id="IPR016032">
    <property type="entry name" value="Sig_transdc_resp-reg_C-effctor"/>
</dbReference>
<evidence type="ECO:0000313" key="4">
    <source>
        <dbReference type="EMBL" id="OLR93072.1"/>
    </source>
</evidence>
<dbReference type="SUPFAM" id="SSF52540">
    <property type="entry name" value="P-loop containing nucleoside triphosphate hydrolases"/>
    <property type="match status" value="1"/>
</dbReference>
<gene>
    <name evidence="4" type="ORF">BJP25_19165</name>
</gene>
<dbReference type="PANTHER" id="PTHR16305:SF28">
    <property type="entry name" value="GUANYLATE CYCLASE DOMAIN-CONTAINING PROTEIN"/>
    <property type="match status" value="1"/>
</dbReference>
<keyword evidence="2" id="KW-0067">ATP-binding</keyword>
<evidence type="ECO:0000259" key="3">
    <source>
        <dbReference type="PROSITE" id="PS50043"/>
    </source>
</evidence>
<proteinExistence type="predicted"/>
<feature type="domain" description="HTH luxR-type" evidence="3">
    <location>
        <begin position="900"/>
        <end position="965"/>
    </location>
</feature>
<dbReference type="OrthoDB" id="5378762at2"/>
<dbReference type="Proteomes" id="UP000186040">
    <property type="component" value="Unassembled WGS sequence"/>
</dbReference>
<dbReference type="GO" id="GO:0006355">
    <property type="term" value="P:regulation of DNA-templated transcription"/>
    <property type="evidence" value="ECO:0007669"/>
    <property type="project" value="InterPro"/>
</dbReference>
<dbReference type="InterPro" id="IPR036388">
    <property type="entry name" value="WH-like_DNA-bd_sf"/>
</dbReference>
<dbReference type="InterPro" id="IPR011990">
    <property type="entry name" value="TPR-like_helical_dom_sf"/>
</dbReference>
<dbReference type="SMART" id="SM00421">
    <property type="entry name" value="HTH_LUXR"/>
    <property type="match status" value="1"/>
</dbReference>
<protein>
    <submittedName>
        <fullName evidence="4">LuxR family transcriptional regulator</fullName>
    </submittedName>
</protein>
<dbReference type="AlphaFoldDB" id="A0A1Q9LM13"/>
<dbReference type="Pfam" id="PF13191">
    <property type="entry name" value="AAA_16"/>
    <property type="match status" value="1"/>
</dbReference>
<dbReference type="CDD" id="cd06170">
    <property type="entry name" value="LuxR_C_like"/>
    <property type="match status" value="1"/>
</dbReference>
<dbReference type="GO" id="GO:0004016">
    <property type="term" value="F:adenylate cyclase activity"/>
    <property type="evidence" value="ECO:0007669"/>
    <property type="project" value="TreeGrafter"/>
</dbReference>
<keyword evidence="1" id="KW-0547">Nucleotide-binding</keyword>